<sequence>MLRNMLDRMSSDDLTSAGQLIGKTAEFDSSIAGLTASTPAEWRWTFAGRPATVEAEILDSSGRVVASPRVAVDSSGTLRWDGVLPSGARAPEGAYSLKLVARTADGSELGSTLNSLGKVQEVVSREGELWAGLGGAALPLANLTRIAA</sequence>
<evidence type="ECO:0000259" key="1">
    <source>
        <dbReference type="Pfam" id="PF13860"/>
    </source>
</evidence>
<evidence type="ECO:0000313" key="2">
    <source>
        <dbReference type="EMBL" id="WWM69540.1"/>
    </source>
</evidence>
<dbReference type="EMBL" id="CP145607">
    <property type="protein sequence ID" value="WWM69540.1"/>
    <property type="molecule type" value="Genomic_DNA"/>
</dbReference>
<dbReference type="Pfam" id="PF13860">
    <property type="entry name" value="FlgD_ig"/>
    <property type="match status" value="1"/>
</dbReference>
<dbReference type="Gene3D" id="2.30.30.910">
    <property type="match status" value="1"/>
</dbReference>
<keyword evidence="3" id="KW-1185">Reference proteome</keyword>
<dbReference type="Proteomes" id="UP001382935">
    <property type="component" value="Chromosome"/>
</dbReference>
<protein>
    <submittedName>
        <fullName evidence="2">FlgD immunoglobulin-like domain containing protein</fullName>
    </submittedName>
</protein>
<organism evidence="2 3">
    <name type="scientific">Sphingomonas kaistensis</name>
    <dbReference type="NCBI Taxonomy" id="298708"/>
    <lineage>
        <taxon>Bacteria</taxon>
        <taxon>Pseudomonadati</taxon>
        <taxon>Pseudomonadota</taxon>
        <taxon>Alphaproteobacteria</taxon>
        <taxon>Sphingomonadales</taxon>
        <taxon>Sphingomonadaceae</taxon>
        <taxon>Sphingomonas</taxon>
    </lineage>
</organism>
<dbReference type="Gene3D" id="2.60.40.4070">
    <property type="match status" value="1"/>
</dbReference>
<evidence type="ECO:0000313" key="3">
    <source>
        <dbReference type="Proteomes" id="UP001382935"/>
    </source>
</evidence>
<proteinExistence type="predicted"/>
<dbReference type="RefSeq" id="WP_338501686.1">
    <property type="nucleotide sequence ID" value="NZ_CP145607.1"/>
</dbReference>
<accession>A0ABZ2G132</accession>
<reference evidence="2 3" key="1">
    <citation type="submission" date="2024-02" db="EMBL/GenBank/DDBJ databases">
        <title>Full genome sequence of Sphingomonas kaistensis.</title>
        <authorList>
            <person name="Poletto B.L."/>
            <person name="Silva G."/>
            <person name="Galante D."/>
            <person name="Campos K.R."/>
            <person name="Santos M.B.N."/>
            <person name="Sacchi C.T."/>
        </authorList>
    </citation>
    <scope>NUCLEOTIDE SEQUENCE [LARGE SCALE GENOMIC DNA]</scope>
    <source>
        <strain evidence="2 3">MA4R</strain>
    </source>
</reference>
<dbReference type="InterPro" id="IPR025965">
    <property type="entry name" value="FlgD/Vpr_Ig-like"/>
</dbReference>
<feature type="domain" description="FlgD/Vpr Ig-like" evidence="1">
    <location>
        <begin position="35"/>
        <end position="104"/>
    </location>
</feature>
<name>A0ABZ2G132_9SPHN</name>
<gene>
    <name evidence="2" type="ORF">V6R86_02230</name>
</gene>